<reference evidence="2" key="1">
    <citation type="submission" date="2020-02" db="EMBL/GenBank/DDBJ databases">
        <authorList>
            <person name="Meier V. D."/>
        </authorList>
    </citation>
    <scope>NUCLEOTIDE SEQUENCE</scope>
    <source>
        <strain evidence="2">AVDCRST_MAG59</strain>
    </source>
</reference>
<feature type="non-terminal residue" evidence="2">
    <location>
        <position position="1"/>
    </location>
</feature>
<feature type="region of interest" description="Disordered" evidence="1">
    <location>
        <begin position="1"/>
        <end position="374"/>
    </location>
</feature>
<name>A0A6J4V2T7_9BACT</name>
<feature type="compositionally biased region" description="Basic and acidic residues" evidence="1">
    <location>
        <begin position="53"/>
        <end position="77"/>
    </location>
</feature>
<feature type="compositionally biased region" description="Basic residues" evidence="1">
    <location>
        <begin position="114"/>
        <end position="132"/>
    </location>
</feature>
<organism evidence="2">
    <name type="scientific">uncultured Thermomicrobiales bacterium</name>
    <dbReference type="NCBI Taxonomy" id="1645740"/>
    <lineage>
        <taxon>Bacteria</taxon>
        <taxon>Pseudomonadati</taxon>
        <taxon>Thermomicrobiota</taxon>
        <taxon>Thermomicrobia</taxon>
        <taxon>Thermomicrobiales</taxon>
        <taxon>environmental samples</taxon>
    </lineage>
</organism>
<proteinExistence type="predicted"/>
<gene>
    <name evidence="2" type="ORF">AVDCRST_MAG59-2825</name>
</gene>
<feature type="compositionally biased region" description="Basic and acidic residues" evidence="1">
    <location>
        <begin position="173"/>
        <end position="188"/>
    </location>
</feature>
<dbReference type="AlphaFoldDB" id="A0A6J4V2T7"/>
<feature type="compositionally biased region" description="Basic residues" evidence="1">
    <location>
        <begin position="298"/>
        <end position="312"/>
    </location>
</feature>
<feature type="compositionally biased region" description="Basic and acidic residues" evidence="1">
    <location>
        <begin position="326"/>
        <end position="336"/>
    </location>
</feature>
<protein>
    <submittedName>
        <fullName evidence="2">Deacetylases, including yeast histone deacetylase and acetoin utilization protein</fullName>
    </submittedName>
</protein>
<dbReference type="EMBL" id="CADCWF010000188">
    <property type="protein sequence ID" value="CAA9563815.1"/>
    <property type="molecule type" value="Genomic_DNA"/>
</dbReference>
<feature type="non-terminal residue" evidence="2">
    <location>
        <position position="374"/>
    </location>
</feature>
<evidence type="ECO:0000313" key="2">
    <source>
        <dbReference type="EMBL" id="CAA9563815.1"/>
    </source>
</evidence>
<sequence>GSKPDRADLRQPVSRARHRVGVGLDARRRRQRLGTAAPCREPPPRRARLPSPRPDRGALPARRDSGPAGDGRGDRARPHPAARPARQGRQPRRGRRGRRVRPGQPGDVRGGVAGRRRRAGRGRRGARRRGPQRLRTPPAARTPRDPRAGDGLLLLQQRRRRGALRAGPARPAAGRDPRLGRPPRERHPGRVLRRPLGAVHLVAPGGLVPDRDGGGRPGGQRGGGRLHDQRALACRDGERRVPRGDRARGCPGPPAFRAGVDHRLGRAGPKRCRPLGPHGHVGQRLPRHGGHAGGPVRRGVRRAVARLPRRRLQPGVRPGLHLGGGRGDERDPDAARRPAGAVVGRDAVRDGGRPGGGGDRPRGRPARGAMGSRL</sequence>
<evidence type="ECO:0000256" key="1">
    <source>
        <dbReference type="SAM" id="MobiDB-lite"/>
    </source>
</evidence>
<feature type="compositionally biased region" description="Basic residues" evidence="1">
    <location>
        <begin position="89"/>
        <end position="101"/>
    </location>
</feature>
<accession>A0A6J4V2T7</accession>
<feature type="compositionally biased region" description="Basic and acidic residues" evidence="1">
    <location>
        <begin position="225"/>
        <end position="248"/>
    </location>
</feature>